<keyword evidence="1 6" id="KW-0444">Lipid biosynthesis</keyword>
<dbReference type="InterPro" id="IPR011004">
    <property type="entry name" value="Trimer_LpxA-like_sf"/>
</dbReference>
<comment type="subunit">
    <text evidence="6">Homotrimer.</text>
</comment>
<sequence length="363" mass="37245">MAYTLQQIADAIGATALGDTSLIVARVAEPASAGPDDLALLTNPKFAAGLAAGKARAAMLWEGADWEGMGLAGAIVSSRGRFALSGLSRIMDPGQHFGSGIHAMAVVDPTAEIGENVSIGPFAMVGARARIGANSIVGPNCSVGADATLGADCFLREQVSIGARATIGDRFIAQPGVRIASDGFSFVTPEKSGVEAARETLGDQGDIKSQTWARIHSLGSVTIGDDVEIGANSCIDCGTIRDTVIGNGVKMDNLVHIAHNVEIGDNTLLAGQVGIAGSTKIGKNVVFGGQCGVSDNITVGDNVIAGGGTKMMSKVPAGRVVLGYPAVKMETHLEMYKGLRRLPRLFEDVSALKAAISKTDSND</sequence>
<dbReference type="RefSeq" id="WP_058310922.1">
    <property type="nucleotide sequence ID" value="NZ_CYTW01000001.1"/>
</dbReference>
<keyword evidence="5 6" id="KW-0012">Acyltransferase</keyword>
<dbReference type="Proteomes" id="UP000051870">
    <property type="component" value="Unassembled WGS sequence"/>
</dbReference>
<dbReference type="InterPro" id="IPR007691">
    <property type="entry name" value="LpxD"/>
</dbReference>
<evidence type="ECO:0000256" key="1">
    <source>
        <dbReference type="ARBA" id="ARBA00022516"/>
    </source>
</evidence>
<dbReference type="EC" id="2.3.1.191" evidence="6"/>
<dbReference type="AlphaFoldDB" id="A0A0P1I7J8"/>
<dbReference type="Gene3D" id="2.160.10.10">
    <property type="entry name" value="Hexapeptide repeat proteins"/>
    <property type="match status" value="1"/>
</dbReference>
<dbReference type="EMBL" id="CYTW01000001">
    <property type="protein sequence ID" value="CUJ95203.1"/>
    <property type="molecule type" value="Genomic_DNA"/>
</dbReference>
<evidence type="ECO:0000313" key="8">
    <source>
        <dbReference type="Proteomes" id="UP000051870"/>
    </source>
</evidence>
<keyword evidence="3 6" id="KW-0808">Transferase</keyword>
<dbReference type="UniPathway" id="UPA00973"/>
<evidence type="ECO:0000256" key="6">
    <source>
        <dbReference type="HAMAP-Rule" id="MF_00523"/>
    </source>
</evidence>
<comment type="pathway">
    <text evidence="6">Bacterial outer membrane biogenesis; LPS lipid A biosynthesis.</text>
</comment>
<dbReference type="NCBIfam" id="NF002060">
    <property type="entry name" value="PRK00892.1"/>
    <property type="match status" value="1"/>
</dbReference>
<dbReference type="Pfam" id="PF14602">
    <property type="entry name" value="Hexapep_2"/>
    <property type="match status" value="1"/>
</dbReference>
<evidence type="ECO:0000256" key="5">
    <source>
        <dbReference type="ARBA" id="ARBA00023315"/>
    </source>
</evidence>
<dbReference type="NCBIfam" id="TIGR01853">
    <property type="entry name" value="lipid_A_lpxD"/>
    <property type="match status" value="1"/>
</dbReference>
<keyword evidence="4 6" id="KW-0443">Lipid metabolism</keyword>
<comment type="similarity">
    <text evidence="6">Belongs to the transferase hexapeptide repeat family. LpxD subfamily.</text>
</comment>
<evidence type="ECO:0000256" key="3">
    <source>
        <dbReference type="ARBA" id="ARBA00022679"/>
    </source>
</evidence>
<dbReference type="GO" id="GO:0016410">
    <property type="term" value="F:N-acyltransferase activity"/>
    <property type="evidence" value="ECO:0007669"/>
    <property type="project" value="InterPro"/>
</dbReference>
<keyword evidence="6" id="KW-0677">Repeat</keyword>
<gene>
    <name evidence="6 7" type="primary">lpxD</name>
    <name evidence="7" type="ORF">PH7735_01840</name>
</gene>
<evidence type="ECO:0000256" key="2">
    <source>
        <dbReference type="ARBA" id="ARBA00022556"/>
    </source>
</evidence>
<comment type="function">
    <text evidence="6">Catalyzes the N-acylation of UDP-3-O-acylglucosamine using 3-hydroxyacyl-ACP as the acyl donor. Is involved in the biosynthesis of lipid A, a phosphorylated glycolipid that anchors the lipopolysaccharide to the outer membrane of the cell.</text>
</comment>
<dbReference type="GO" id="GO:0009245">
    <property type="term" value="P:lipid A biosynthetic process"/>
    <property type="evidence" value="ECO:0007669"/>
    <property type="project" value="UniProtKB-UniRule"/>
</dbReference>
<organism evidence="7 8">
    <name type="scientific">Shimia thalassica</name>
    <dbReference type="NCBI Taxonomy" id="1715693"/>
    <lineage>
        <taxon>Bacteria</taxon>
        <taxon>Pseudomonadati</taxon>
        <taxon>Pseudomonadota</taxon>
        <taxon>Alphaproteobacteria</taxon>
        <taxon>Rhodobacterales</taxon>
        <taxon>Roseobacteraceae</taxon>
    </lineage>
</organism>
<dbReference type="CDD" id="cd03352">
    <property type="entry name" value="LbH_LpxD"/>
    <property type="match status" value="1"/>
</dbReference>
<dbReference type="GeneID" id="83880878"/>
<reference evidence="8" key="1">
    <citation type="submission" date="2015-09" db="EMBL/GenBank/DDBJ databases">
        <authorList>
            <person name="Rodrigo-Torres Lidia"/>
            <person name="Arahal R.David."/>
        </authorList>
    </citation>
    <scope>NUCLEOTIDE SEQUENCE [LARGE SCALE GENOMIC DNA]</scope>
    <source>
        <strain evidence="8">CECT 7735</strain>
    </source>
</reference>
<dbReference type="SUPFAM" id="SSF51161">
    <property type="entry name" value="Trimeric LpxA-like enzymes"/>
    <property type="match status" value="1"/>
</dbReference>
<dbReference type="STRING" id="1715693.PH7735_01840"/>
<comment type="catalytic activity">
    <reaction evidence="6">
        <text>a UDP-3-O-[(3R)-3-hydroxyacyl]-alpha-D-glucosamine + a (3R)-hydroxyacyl-[ACP] = a UDP-2-N,3-O-bis[(3R)-3-hydroxyacyl]-alpha-D-glucosamine + holo-[ACP] + H(+)</text>
        <dbReference type="Rhea" id="RHEA:53836"/>
        <dbReference type="Rhea" id="RHEA-COMP:9685"/>
        <dbReference type="Rhea" id="RHEA-COMP:9945"/>
        <dbReference type="ChEBI" id="CHEBI:15378"/>
        <dbReference type="ChEBI" id="CHEBI:64479"/>
        <dbReference type="ChEBI" id="CHEBI:78827"/>
        <dbReference type="ChEBI" id="CHEBI:137740"/>
        <dbReference type="ChEBI" id="CHEBI:137748"/>
        <dbReference type="EC" id="2.3.1.191"/>
    </reaction>
</comment>
<dbReference type="PANTHER" id="PTHR43378">
    <property type="entry name" value="UDP-3-O-ACYLGLUCOSAMINE N-ACYLTRANSFERASE"/>
    <property type="match status" value="1"/>
</dbReference>
<evidence type="ECO:0000256" key="4">
    <source>
        <dbReference type="ARBA" id="ARBA00023098"/>
    </source>
</evidence>
<keyword evidence="2 6" id="KW-0441">Lipid A biosynthesis</keyword>
<dbReference type="HAMAP" id="MF_00523">
    <property type="entry name" value="LpxD"/>
    <property type="match status" value="1"/>
</dbReference>
<dbReference type="Pfam" id="PF00132">
    <property type="entry name" value="Hexapep"/>
    <property type="match status" value="2"/>
</dbReference>
<dbReference type="Gene3D" id="3.40.1390.10">
    <property type="entry name" value="MurE/MurF, N-terminal domain"/>
    <property type="match status" value="1"/>
</dbReference>
<dbReference type="PANTHER" id="PTHR43378:SF2">
    <property type="entry name" value="UDP-3-O-ACYLGLUCOSAMINE N-ACYLTRANSFERASE 1, MITOCHONDRIAL-RELATED"/>
    <property type="match status" value="1"/>
</dbReference>
<dbReference type="GO" id="GO:0103118">
    <property type="term" value="F:UDP-3-O-[(3R)-3-hydroxyacyl]-glucosamine N-acyltransferase activity"/>
    <property type="evidence" value="ECO:0007669"/>
    <property type="project" value="UniProtKB-EC"/>
</dbReference>
<evidence type="ECO:0000313" key="7">
    <source>
        <dbReference type="EMBL" id="CUJ95203.1"/>
    </source>
</evidence>
<dbReference type="InterPro" id="IPR001451">
    <property type="entry name" value="Hexapep"/>
</dbReference>
<feature type="active site" description="Proton acceptor" evidence="6">
    <location>
        <position position="259"/>
    </location>
</feature>
<dbReference type="GO" id="GO:0016020">
    <property type="term" value="C:membrane"/>
    <property type="evidence" value="ECO:0007669"/>
    <property type="project" value="GOC"/>
</dbReference>
<protein>
    <recommendedName>
        <fullName evidence="6">UDP-3-O-acylglucosamine N-acyltransferase</fullName>
        <ecNumber evidence="6">2.3.1.191</ecNumber>
    </recommendedName>
</protein>
<proteinExistence type="inferred from homology"/>
<accession>A0A0P1I7J8</accession>
<keyword evidence="8" id="KW-1185">Reference proteome</keyword>
<name>A0A0P1I7J8_9RHOB</name>